<proteinExistence type="predicted"/>
<organism evidence="1 2">
    <name type="scientific">Pontibacter mucosus</name>
    <dbReference type="NCBI Taxonomy" id="1649266"/>
    <lineage>
        <taxon>Bacteria</taxon>
        <taxon>Pseudomonadati</taxon>
        <taxon>Bacteroidota</taxon>
        <taxon>Cytophagia</taxon>
        <taxon>Cytophagales</taxon>
        <taxon>Hymenobacteraceae</taxon>
        <taxon>Pontibacter</taxon>
    </lineage>
</organism>
<protein>
    <submittedName>
        <fullName evidence="1">HK97 gp10 family phage protein</fullName>
    </submittedName>
</protein>
<keyword evidence="2" id="KW-1185">Reference proteome</keyword>
<name>A0A2T5YD61_9BACT</name>
<evidence type="ECO:0000313" key="2">
    <source>
        <dbReference type="Proteomes" id="UP000244225"/>
    </source>
</evidence>
<sequence length="198" mass="22097">MAKVTGVSSVVRGLATFGQKGKEAAARVVQATAMDVRNEAISNAPVYMGKLRQSIINKVDASGLRVSTEVGVFYGAFVEFGTGMYVEVPAEMQAEAMKFKGMKGQGTWADLIEDLIDWVRQKGITGTYSVKTRRRTGNKRANDRQDAEVAYLIAMSIIRKGRKPQPYLYPAYVKYRAELRPRLRIALERLVKETNGRR</sequence>
<dbReference type="Pfam" id="PF04883">
    <property type="entry name" value="HK97-gp10_like"/>
    <property type="match status" value="1"/>
</dbReference>
<dbReference type="Proteomes" id="UP000244225">
    <property type="component" value="Unassembled WGS sequence"/>
</dbReference>
<dbReference type="NCBIfam" id="TIGR01725">
    <property type="entry name" value="phge_HK97_gp10"/>
    <property type="match status" value="1"/>
</dbReference>
<gene>
    <name evidence="1" type="ORF">C8N40_111121</name>
</gene>
<dbReference type="InterPro" id="IPR010064">
    <property type="entry name" value="HK97-gp10_tail"/>
</dbReference>
<accession>A0A2T5YD61</accession>
<reference evidence="1 2" key="1">
    <citation type="submission" date="2018-04" db="EMBL/GenBank/DDBJ databases">
        <title>Genomic Encyclopedia of Archaeal and Bacterial Type Strains, Phase II (KMG-II): from individual species to whole genera.</title>
        <authorList>
            <person name="Goeker M."/>
        </authorList>
    </citation>
    <scope>NUCLEOTIDE SEQUENCE [LARGE SCALE GENOMIC DNA]</scope>
    <source>
        <strain evidence="1 2">DSM 100162</strain>
    </source>
</reference>
<dbReference type="AlphaFoldDB" id="A0A2T5YD61"/>
<dbReference type="RefSeq" id="WP_108213381.1">
    <property type="nucleotide sequence ID" value="NZ_QBKI01000011.1"/>
</dbReference>
<comment type="caution">
    <text evidence="1">The sequence shown here is derived from an EMBL/GenBank/DDBJ whole genome shotgun (WGS) entry which is preliminary data.</text>
</comment>
<evidence type="ECO:0000313" key="1">
    <source>
        <dbReference type="EMBL" id="PTX14456.1"/>
    </source>
</evidence>
<dbReference type="EMBL" id="QBKI01000011">
    <property type="protein sequence ID" value="PTX14456.1"/>
    <property type="molecule type" value="Genomic_DNA"/>
</dbReference>
<dbReference type="OrthoDB" id="886754at2"/>